<organism evidence="10 11">
    <name type="scientific">Spiroplasma corruscae</name>
    <dbReference type="NCBI Taxonomy" id="216934"/>
    <lineage>
        <taxon>Bacteria</taxon>
        <taxon>Bacillati</taxon>
        <taxon>Mycoplasmatota</taxon>
        <taxon>Mollicutes</taxon>
        <taxon>Entomoplasmatales</taxon>
        <taxon>Spiroplasmataceae</taxon>
        <taxon>Spiroplasma</taxon>
    </lineage>
</organism>
<evidence type="ECO:0000256" key="2">
    <source>
        <dbReference type="ARBA" id="ARBA00022679"/>
    </source>
</evidence>
<dbReference type="InterPro" id="IPR004568">
    <property type="entry name" value="Ppantetheine-prot_Trfase_dom"/>
</dbReference>
<dbReference type="Gene3D" id="3.90.470.20">
    <property type="entry name" value="4'-phosphopantetheinyl transferase domain"/>
    <property type="match status" value="1"/>
</dbReference>
<dbReference type="Proteomes" id="UP000203229">
    <property type="component" value="Chromosome"/>
</dbReference>
<dbReference type="KEGG" id="scou:SCORR_v1c02540"/>
<keyword evidence="8" id="KW-0963">Cytoplasm</keyword>
<proteinExistence type="inferred from homology"/>
<evidence type="ECO:0000259" key="9">
    <source>
        <dbReference type="Pfam" id="PF01648"/>
    </source>
</evidence>
<dbReference type="InterPro" id="IPR037143">
    <property type="entry name" value="4-PPantetheinyl_Trfase_dom_sf"/>
</dbReference>
<dbReference type="GO" id="GO:0005737">
    <property type="term" value="C:cytoplasm"/>
    <property type="evidence" value="ECO:0007669"/>
    <property type="project" value="UniProtKB-SubCell"/>
</dbReference>
<reference evidence="10 11" key="1">
    <citation type="submission" date="2017-07" db="EMBL/GenBank/DDBJ databases">
        <title>Complete genome sequence of Spiroplasma corruscae EC-1 (DSM 19793).</title>
        <authorList>
            <person name="Tsai Y.-M."/>
            <person name="Lo W.-S."/>
            <person name="Kuo C.-H."/>
        </authorList>
    </citation>
    <scope>NUCLEOTIDE SEQUENCE [LARGE SCALE GENOMIC DNA]</scope>
    <source>
        <strain evidence="10 11">EC-1</strain>
    </source>
</reference>
<dbReference type="AlphaFoldDB" id="A0A222ENF9"/>
<keyword evidence="6 8" id="KW-0443">Lipid metabolism</keyword>
<keyword evidence="5 8" id="KW-0460">Magnesium</keyword>
<dbReference type="GO" id="GO:0006633">
    <property type="term" value="P:fatty acid biosynthetic process"/>
    <property type="evidence" value="ECO:0007669"/>
    <property type="project" value="UniProtKB-UniRule"/>
</dbReference>
<comment type="function">
    <text evidence="8">Transfers the 4'-phosphopantetheine moiety from coenzyme A to a Ser of acyl-carrier-protein.</text>
</comment>
<evidence type="ECO:0000256" key="4">
    <source>
        <dbReference type="ARBA" id="ARBA00022832"/>
    </source>
</evidence>
<dbReference type="EMBL" id="CP022535">
    <property type="protein sequence ID" value="ASP28028.1"/>
    <property type="molecule type" value="Genomic_DNA"/>
</dbReference>
<evidence type="ECO:0000256" key="3">
    <source>
        <dbReference type="ARBA" id="ARBA00022723"/>
    </source>
</evidence>
<evidence type="ECO:0000256" key="7">
    <source>
        <dbReference type="ARBA" id="ARBA00023160"/>
    </source>
</evidence>
<dbReference type="InterPro" id="IPR002582">
    <property type="entry name" value="ACPS"/>
</dbReference>
<dbReference type="HAMAP" id="MF_00101">
    <property type="entry name" value="AcpS"/>
    <property type="match status" value="1"/>
</dbReference>
<sequence length="111" mass="12726">MSNVGIDIIEIKRIKLSDKFINKILHEDEIQIIKTFNSTKRKKEFLAGRWAAKESIQKIFDEKISMSKINIGYKNEKPTIFNVELRNVSLSISHEKRYCVAVAIVSNQSGG</sequence>
<feature type="binding site" evidence="8">
    <location>
        <position position="54"/>
    </location>
    <ligand>
        <name>Mg(2+)</name>
        <dbReference type="ChEBI" id="CHEBI:18420"/>
    </ligand>
</feature>
<protein>
    <recommendedName>
        <fullName evidence="8">Holo-[acyl-carrier-protein] synthase</fullName>
        <shortName evidence="8">Holo-ACP synthase</shortName>
        <ecNumber evidence="8">2.7.8.7</ecNumber>
    </recommendedName>
    <alternativeName>
        <fullName evidence="8">4'-phosphopantetheinyl transferase AcpS</fullName>
    </alternativeName>
</protein>
<comment type="subcellular location">
    <subcellularLocation>
        <location evidence="8">Cytoplasm</location>
    </subcellularLocation>
</comment>
<comment type="cofactor">
    <cofactor evidence="8">
        <name>Mg(2+)</name>
        <dbReference type="ChEBI" id="CHEBI:18420"/>
    </cofactor>
</comment>
<dbReference type="GO" id="GO:0000287">
    <property type="term" value="F:magnesium ion binding"/>
    <property type="evidence" value="ECO:0007669"/>
    <property type="project" value="UniProtKB-UniRule"/>
</dbReference>
<evidence type="ECO:0000313" key="10">
    <source>
        <dbReference type="EMBL" id="ASP28028.1"/>
    </source>
</evidence>
<dbReference type="EC" id="2.7.8.7" evidence="8"/>
<keyword evidence="11" id="KW-1185">Reference proteome</keyword>
<keyword evidence="1 8" id="KW-0444">Lipid biosynthesis</keyword>
<dbReference type="GO" id="GO:0008897">
    <property type="term" value="F:holo-[acyl-carrier-protein] synthase activity"/>
    <property type="evidence" value="ECO:0007669"/>
    <property type="project" value="UniProtKB-UniRule"/>
</dbReference>
<name>A0A222ENF9_9MOLU</name>
<comment type="catalytic activity">
    <reaction evidence="8">
        <text>apo-[ACP] + CoA = holo-[ACP] + adenosine 3',5'-bisphosphate + H(+)</text>
        <dbReference type="Rhea" id="RHEA:12068"/>
        <dbReference type="Rhea" id="RHEA-COMP:9685"/>
        <dbReference type="Rhea" id="RHEA-COMP:9690"/>
        <dbReference type="ChEBI" id="CHEBI:15378"/>
        <dbReference type="ChEBI" id="CHEBI:29999"/>
        <dbReference type="ChEBI" id="CHEBI:57287"/>
        <dbReference type="ChEBI" id="CHEBI:58343"/>
        <dbReference type="ChEBI" id="CHEBI:64479"/>
        <dbReference type="EC" id="2.7.8.7"/>
    </reaction>
</comment>
<evidence type="ECO:0000313" key="11">
    <source>
        <dbReference type="Proteomes" id="UP000203229"/>
    </source>
</evidence>
<dbReference type="Pfam" id="PF01648">
    <property type="entry name" value="ACPS"/>
    <property type="match status" value="1"/>
</dbReference>
<evidence type="ECO:0000256" key="8">
    <source>
        <dbReference type="HAMAP-Rule" id="MF_00101"/>
    </source>
</evidence>
<keyword evidence="2 8" id="KW-0808">Transferase</keyword>
<feature type="binding site" evidence="8">
    <location>
        <position position="7"/>
    </location>
    <ligand>
        <name>Mg(2+)</name>
        <dbReference type="ChEBI" id="CHEBI:18420"/>
    </ligand>
</feature>
<dbReference type="InterPro" id="IPR008278">
    <property type="entry name" value="4-PPantetheinyl_Trfase_dom"/>
</dbReference>
<comment type="similarity">
    <text evidence="8">Belongs to the P-Pant transferase superfamily. AcpS family.</text>
</comment>
<evidence type="ECO:0000256" key="5">
    <source>
        <dbReference type="ARBA" id="ARBA00022842"/>
    </source>
</evidence>
<dbReference type="NCBIfam" id="TIGR00556">
    <property type="entry name" value="pantethn_trn"/>
    <property type="match status" value="1"/>
</dbReference>
<keyword evidence="3 8" id="KW-0479">Metal-binding</keyword>
<accession>A0A222ENF9</accession>
<evidence type="ECO:0000256" key="1">
    <source>
        <dbReference type="ARBA" id="ARBA00022516"/>
    </source>
</evidence>
<keyword evidence="4 8" id="KW-0276">Fatty acid metabolism</keyword>
<gene>
    <name evidence="8 10" type="primary">acpS</name>
    <name evidence="10" type="ORF">SCORR_v1c02540</name>
</gene>
<evidence type="ECO:0000256" key="6">
    <source>
        <dbReference type="ARBA" id="ARBA00023098"/>
    </source>
</evidence>
<feature type="domain" description="4'-phosphopantetheinyl transferase" evidence="9">
    <location>
        <begin position="4"/>
        <end position="102"/>
    </location>
</feature>
<dbReference type="SUPFAM" id="SSF56214">
    <property type="entry name" value="4'-phosphopantetheinyl transferase"/>
    <property type="match status" value="1"/>
</dbReference>
<keyword evidence="7 8" id="KW-0275">Fatty acid biosynthesis</keyword>